<feature type="domain" description="ABC-type uncharacterised transport system" evidence="2">
    <location>
        <begin position="186"/>
        <end position="425"/>
    </location>
</feature>
<keyword evidence="1" id="KW-0472">Membrane</keyword>
<evidence type="ECO:0000313" key="4">
    <source>
        <dbReference type="EMBL" id="ADE55336.1"/>
    </source>
</evidence>
<dbReference type="OrthoDB" id="176999at2"/>
<protein>
    <submittedName>
        <fullName evidence="4">ABC-type uncharacterized transport system</fullName>
    </submittedName>
</protein>
<dbReference type="InterPro" id="IPR055396">
    <property type="entry name" value="DUF7088"/>
</dbReference>
<dbReference type="eggNOG" id="COG3225">
    <property type="taxonomic scope" value="Bacteria"/>
</dbReference>
<name>D5EMU6_CORAD</name>
<evidence type="ECO:0000313" key="5">
    <source>
        <dbReference type="Proteomes" id="UP000000925"/>
    </source>
</evidence>
<sequence length="493" mass="55964">MTMTRFDDFNFARRFRAINRTVQILLCLSLIIALNYLAAKYFRRVDLTESGTYTLAAETKAYIRALDKEVNIIVTIPDDPEVEELKQINKDLKNLLRQYQAEDARNGTAYLNIEFVDIYRQRKRAQEIANRYNLTQENVILVSCEGRTREIRQAELYQVENDEITGFRGERAFTSAILEVASNKQDKIYFLVGHGEMQLDDVDPAMGLSSLQDFLKERNFQVGILDLALFPAVPEDASMIVVAAPQAALLPEEVEKMRRYMSERNGRALVFLSPGRRHGLNDLFYDWGVLTDDMVVVDRGADFKAQGGDLIIRRFAEHPITQLLIDYKITGLFGLPRPVRVDPAALDIEGLQVDQLIGTSQNSWAERDYRSQNPIQFDAQRDLPGPVSIATASSRRGGSELGITIPGGRLVVFGNADFIANNRFRAFGNQTIFINSVNWSLNRTSMLNIPTRPLESYQLVMSERELKQMAVYFLLLPGIAAALGLMIHLLRRR</sequence>
<dbReference type="Proteomes" id="UP000000925">
    <property type="component" value="Chromosome"/>
</dbReference>
<dbReference type="EMBL" id="CP001998">
    <property type="protein sequence ID" value="ADE55336.1"/>
    <property type="molecule type" value="Genomic_DNA"/>
</dbReference>
<accession>D5EMU6</accession>
<dbReference type="Pfam" id="PF09822">
    <property type="entry name" value="ABC_transp_aux"/>
    <property type="match status" value="1"/>
</dbReference>
<organism evidence="4 5">
    <name type="scientific">Coraliomargarita akajimensis (strain DSM 45221 / IAM 15411 / JCM 23193 / KCTC 12865 / 04OKA010-24)</name>
    <dbReference type="NCBI Taxonomy" id="583355"/>
    <lineage>
        <taxon>Bacteria</taxon>
        <taxon>Pseudomonadati</taxon>
        <taxon>Verrucomicrobiota</taxon>
        <taxon>Opitutia</taxon>
        <taxon>Puniceicoccales</taxon>
        <taxon>Coraliomargaritaceae</taxon>
        <taxon>Coraliomargarita</taxon>
    </lineage>
</organism>
<dbReference type="STRING" id="583355.Caka_2319"/>
<dbReference type="HOGENOM" id="CLU_018716_0_0_0"/>
<keyword evidence="1" id="KW-1133">Transmembrane helix</keyword>
<dbReference type="AlphaFoldDB" id="D5EMU6"/>
<evidence type="ECO:0000259" key="3">
    <source>
        <dbReference type="Pfam" id="PF23357"/>
    </source>
</evidence>
<evidence type="ECO:0000256" key="1">
    <source>
        <dbReference type="SAM" id="Phobius"/>
    </source>
</evidence>
<dbReference type="KEGG" id="caa:Caka_2319"/>
<reference evidence="4 5" key="1">
    <citation type="journal article" date="2010" name="Stand. Genomic Sci.">
        <title>Complete genome sequence of Coraliomargarita akajimensis type strain (04OKA010-24).</title>
        <authorList>
            <person name="Mavromatis K."/>
            <person name="Abt B."/>
            <person name="Brambilla E."/>
            <person name="Lapidus A."/>
            <person name="Copeland A."/>
            <person name="Deshpande S."/>
            <person name="Nolan M."/>
            <person name="Lucas S."/>
            <person name="Tice H."/>
            <person name="Cheng J.F."/>
            <person name="Han C."/>
            <person name="Detter J.C."/>
            <person name="Woyke T."/>
            <person name="Goodwin L."/>
            <person name="Pitluck S."/>
            <person name="Held B."/>
            <person name="Brettin T."/>
            <person name="Tapia R."/>
            <person name="Ivanova N."/>
            <person name="Mikhailova N."/>
            <person name="Pati A."/>
            <person name="Liolios K."/>
            <person name="Chen A."/>
            <person name="Palaniappan K."/>
            <person name="Land M."/>
            <person name="Hauser L."/>
            <person name="Chang Y.J."/>
            <person name="Jeffries C.D."/>
            <person name="Rohde M."/>
            <person name="Goker M."/>
            <person name="Bristow J."/>
            <person name="Eisen J.A."/>
            <person name="Markowitz V."/>
            <person name="Hugenholtz P."/>
            <person name="Klenk H.P."/>
            <person name="Kyrpides N.C."/>
        </authorList>
    </citation>
    <scope>NUCLEOTIDE SEQUENCE [LARGE SCALE GENOMIC DNA]</scope>
    <source>
        <strain evidence="5">DSM 45221 / IAM 15411 / JCM 23193 / KCTC 12865</strain>
    </source>
</reference>
<feature type="transmembrane region" description="Helical" evidence="1">
    <location>
        <begin position="469"/>
        <end position="490"/>
    </location>
</feature>
<keyword evidence="1" id="KW-0812">Transmembrane</keyword>
<dbReference type="Pfam" id="PF23357">
    <property type="entry name" value="DUF7088"/>
    <property type="match status" value="1"/>
</dbReference>
<keyword evidence="5" id="KW-1185">Reference proteome</keyword>
<feature type="domain" description="DUF7088" evidence="3">
    <location>
        <begin position="50"/>
        <end position="143"/>
    </location>
</feature>
<proteinExistence type="predicted"/>
<gene>
    <name evidence="4" type="ordered locus">Caka_2319</name>
</gene>
<evidence type="ECO:0000259" key="2">
    <source>
        <dbReference type="Pfam" id="PF09822"/>
    </source>
</evidence>
<dbReference type="InterPro" id="IPR019196">
    <property type="entry name" value="ABC_transp_unknown"/>
</dbReference>